<evidence type="ECO:0000313" key="10">
    <source>
        <dbReference type="Proteomes" id="UP000051888"/>
    </source>
</evidence>
<feature type="domain" description="LD-carboxypeptidase N-terminal" evidence="7">
    <location>
        <begin position="13"/>
        <end position="130"/>
    </location>
</feature>
<evidence type="ECO:0000256" key="3">
    <source>
        <dbReference type="ARBA" id="ARBA00022670"/>
    </source>
</evidence>
<accession>A0A0Q3TFP5</accession>
<dbReference type="AlphaFoldDB" id="A0A0Q3TFP5"/>
<evidence type="ECO:0000313" key="9">
    <source>
        <dbReference type="EMBL" id="KQL52904.1"/>
    </source>
</evidence>
<dbReference type="SUPFAM" id="SSF52317">
    <property type="entry name" value="Class I glutamine amidotransferase-like"/>
    <property type="match status" value="1"/>
</dbReference>
<keyword evidence="10" id="KW-1185">Reference proteome</keyword>
<dbReference type="PATRIC" id="fig|157838.3.peg.1073"/>
<dbReference type="GO" id="GO:0004180">
    <property type="term" value="F:carboxypeptidase activity"/>
    <property type="evidence" value="ECO:0007669"/>
    <property type="project" value="UniProtKB-KW"/>
</dbReference>
<organism evidence="9 10">
    <name type="scientific">Heyndrickxia shackletonii</name>
    <dbReference type="NCBI Taxonomy" id="157838"/>
    <lineage>
        <taxon>Bacteria</taxon>
        <taxon>Bacillati</taxon>
        <taxon>Bacillota</taxon>
        <taxon>Bacilli</taxon>
        <taxon>Bacillales</taxon>
        <taxon>Bacillaceae</taxon>
        <taxon>Heyndrickxia</taxon>
    </lineage>
</organism>
<keyword evidence="2" id="KW-0121">Carboxypeptidase</keyword>
<comment type="caution">
    <text evidence="9">The sequence shown here is derived from an EMBL/GenBank/DDBJ whole genome shotgun (WGS) entry which is preliminary data.</text>
</comment>
<dbReference type="Gene3D" id="3.40.50.10740">
    <property type="entry name" value="Class I glutamine amidotransferase-like"/>
    <property type="match status" value="1"/>
</dbReference>
<evidence type="ECO:0008006" key="11">
    <source>
        <dbReference type="Google" id="ProtNLM"/>
    </source>
</evidence>
<sequence>MLKGKMLKFGDTIGLTAPSSPSKVERVQMAIQMIRELGFNVKVGKSCYEEYGGYLAGTPENRAKELNEMFTDPEVDAILCLRGGYGTPQLLPYLDYEEISQHPKLFIGYSDITALHTVFMQKCGLATVHGPMATSDLLDGDEFTRTSLLRLLMNSNPLGAVSNPEGEEILSLVDGVAEGELVGGNLCLVASLMGTPYDLDTKGKILFLEDVGEEPFKVDRMLTQLALAGKLTDAAGIIFGTFTECESPNYSHGFDIVDVFKTIVAPFGKPTIYNLQAGHCETKLTLPFGVKAKLDATNRSLIIEESVVLS</sequence>
<dbReference type="InterPro" id="IPR029062">
    <property type="entry name" value="Class_I_gatase-like"/>
</dbReference>
<evidence type="ECO:0000256" key="2">
    <source>
        <dbReference type="ARBA" id="ARBA00022645"/>
    </source>
</evidence>
<proteinExistence type="inferred from homology"/>
<reference evidence="9 10" key="1">
    <citation type="submission" date="2015-09" db="EMBL/GenBank/DDBJ databases">
        <title>Genome sequencing project for genomic taxonomy and phylogenomics of Bacillus-like bacteria.</title>
        <authorList>
            <person name="Liu B."/>
            <person name="Wang J."/>
            <person name="Zhu Y."/>
            <person name="Liu G."/>
            <person name="Chen Q."/>
            <person name="Chen Z."/>
            <person name="Lan J."/>
            <person name="Che J."/>
            <person name="Ge C."/>
            <person name="Shi H."/>
            <person name="Pan Z."/>
            <person name="Liu X."/>
        </authorList>
    </citation>
    <scope>NUCLEOTIDE SEQUENCE [LARGE SCALE GENOMIC DNA]</scope>
    <source>
        <strain evidence="9 10">LMG 18435</strain>
    </source>
</reference>
<feature type="active site" description="Charge relay system" evidence="6">
    <location>
        <position position="279"/>
    </location>
</feature>
<feature type="domain" description="LD-carboxypeptidase C-terminal" evidence="8">
    <location>
        <begin position="178"/>
        <end position="294"/>
    </location>
</feature>
<keyword evidence="4" id="KW-0378">Hydrolase</keyword>
<dbReference type="PANTHER" id="PTHR30237:SF2">
    <property type="entry name" value="MUREIN TETRAPEPTIDE CARBOXYPEPTIDASE"/>
    <property type="match status" value="1"/>
</dbReference>
<feature type="active site" description="Charge relay system" evidence="6">
    <location>
        <position position="209"/>
    </location>
</feature>
<dbReference type="SUPFAM" id="SSF141986">
    <property type="entry name" value="LD-carboxypeptidase A C-terminal domain-like"/>
    <property type="match status" value="1"/>
</dbReference>
<evidence type="ECO:0000256" key="4">
    <source>
        <dbReference type="ARBA" id="ARBA00022801"/>
    </source>
</evidence>
<gene>
    <name evidence="9" type="ORF">AN964_04835</name>
</gene>
<dbReference type="InterPro" id="IPR003507">
    <property type="entry name" value="S66_fam"/>
</dbReference>
<dbReference type="Proteomes" id="UP000051888">
    <property type="component" value="Unassembled WGS sequence"/>
</dbReference>
<dbReference type="Pfam" id="PF02016">
    <property type="entry name" value="Peptidase_S66"/>
    <property type="match status" value="1"/>
</dbReference>
<dbReference type="InterPro" id="IPR040921">
    <property type="entry name" value="Peptidase_S66C"/>
</dbReference>
<dbReference type="PANTHER" id="PTHR30237">
    <property type="entry name" value="MURAMOYLTETRAPEPTIDE CARBOXYPEPTIDASE"/>
    <property type="match status" value="1"/>
</dbReference>
<dbReference type="CDD" id="cd07025">
    <property type="entry name" value="Peptidase_S66"/>
    <property type="match status" value="1"/>
</dbReference>
<dbReference type="InterPro" id="IPR027478">
    <property type="entry name" value="LdcA_N"/>
</dbReference>
<feature type="active site" description="Nucleophile" evidence="6">
    <location>
        <position position="110"/>
    </location>
</feature>
<dbReference type="GO" id="GO:0008236">
    <property type="term" value="F:serine-type peptidase activity"/>
    <property type="evidence" value="ECO:0007669"/>
    <property type="project" value="UniProtKB-KW"/>
</dbReference>
<dbReference type="RefSeq" id="WP_055738612.1">
    <property type="nucleotide sequence ID" value="NZ_JAAIWL010000006.1"/>
</dbReference>
<comment type="similarity">
    <text evidence="1">Belongs to the peptidase S66 family.</text>
</comment>
<evidence type="ECO:0000259" key="8">
    <source>
        <dbReference type="Pfam" id="PF17676"/>
    </source>
</evidence>
<dbReference type="InterPro" id="IPR027461">
    <property type="entry name" value="Carboxypeptidase_A_C_sf"/>
</dbReference>
<dbReference type="OrthoDB" id="9807329at2"/>
<keyword evidence="5" id="KW-0720">Serine protease</keyword>
<evidence type="ECO:0000256" key="1">
    <source>
        <dbReference type="ARBA" id="ARBA00010233"/>
    </source>
</evidence>
<evidence type="ECO:0000256" key="6">
    <source>
        <dbReference type="PIRSR" id="PIRSR028757-1"/>
    </source>
</evidence>
<dbReference type="GO" id="GO:0006508">
    <property type="term" value="P:proteolysis"/>
    <property type="evidence" value="ECO:0007669"/>
    <property type="project" value="UniProtKB-KW"/>
</dbReference>
<dbReference type="STRING" id="157838.AN964_04835"/>
<dbReference type="Gene3D" id="3.50.30.60">
    <property type="entry name" value="LD-carboxypeptidase A C-terminal domain-like"/>
    <property type="match status" value="1"/>
</dbReference>
<dbReference type="EMBL" id="LJJC01000004">
    <property type="protein sequence ID" value="KQL52904.1"/>
    <property type="molecule type" value="Genomic_DNA"/>
</dbReference>
<evidence type="ECO:0000256" key="5">
    <source>
        <dbReference type="ARBA" id="ARBA00022825"/>
    </source>
</evidence>
<dbReference type="Pfam" id="PF17676">
    <property type="entry name" value="Peptidase_S66C"/>
    <property type="match status" value="1"/>
</dbReference>
<dbReference type="PIRSF" id="PIRSF028757">
    <property type="entry name" value="LD-carboxypeptidase"/>
    <property type="match status" value="1"/>
</dbReference>
<protein>
    <recommendedName>
        <fullName evidence="11">Muramoyltetrapeptide carboxypeptidase</fullName>
    </recommendedName>
</protein>
<keyword evidence="3" id="KW-0645">Protease</keyword>
<name>A0A0Q3TFP5_9BACI</name>
<evidence type="ECO:0000259" key="7">
    <source>
        <dbReference type="Pfam" id="PF02016"/>
    </source>
</evidence>
<dbReference type="InterPro" id="IPR040449">
    <property type="entry name" value="Peptidase_S66_N"/>
</dbReference>